<dbReference type="InterPro" id="IPR011006">
    <property type="entry name" value="CheY-like_superfamily"/>
</dbReference>
<organism evidence="8 9">
    <name type="scientific">Embleya scabrispora</name>
    <dbReference type="NCBI Taxonomy" id="159449"/>
    <lineage>
        <taxon>Bacteria</taxon>
        <taxon>Bacillati</taxon>
        <taxon>Actinomycetota</taxon>
        <taxon>Actinomycetes</taxon>
        <taxon>Kitasatosporales</taxon>
        <taxon>Streptomycetaceae</taxon>
        <taxon>Embleya</taxon>
    </lineage>
</organism>
<dbReference type="CDD" id="cd17535">
    <property type="entry name" value="REC_NarL-like"/>
    <property type="match status" value="1"/>
</dbReference>
<keyword evidence="1 5" id="KW-0597">Phosphoprotein</keyword>
<dbReference type="STRING" id="159449.B4N89_15695"/>
<dbReference type="GO" id="GO:0003677">
    <property type="term" value="F:DNA binding"/>
    <property type="evidence" value="ECO:0007669"/>
    <property type="project" value="UniProtKB-KW"/>
</dbReference>
<dbReference type="AlphaFoldDB" id="A0A1T3P7Q2"/>
<keyword evidence="9" id="KW-1185">Reference proteome</keyword>
<dbReference type="InterPro" id="IPR001789">
    <property type="entry name" value="Sig_transdc_resp-reg_receiver"/>
</dbReference>
<dbReference type="Gene3D" id="1.10.10.10">
    <property type="entry name" value="Winged helix-like DNA-binding domain superfamily/Winged helix DNA-binding domain"/>
    <property type="match status" value="1"/>
</dbReference>
<dbReference type="InterPro" id="IPR000792">
    <property type="entry name" value="Tscrpt_reg_LuxR_C"/>
</dbReference>
<dbReference type="SMART" id="SM00448">
    <property type="entry name" value="REC"/>
    <property type="match status" value="1"/>
</dbReference>
<evidence type="ECO:0000256" key="3">
    <source>
        <dbReference type="ARBA" id="ARBA00023125"/>
    </source>
</evidence>
<dbReference type="PANTHER" id="PTHR43214">
    <property type="entry name" value="TWO-COMPONENT RESPONSE REGULATOR"/>
    <property type="match status" value="1"/>
</dbReference>
<dbReference type="GO" id="GO:0000160">
    <property type="term" value="P:phosphorelay signal transduction system"/>
    <property type="evidence" value="ECO:0007669"/>
    <property type="project" value="InterPro"/>
</dbReference>
<dbReference type="SMART" id="SM00421">
    <property type="entry name" value="HTH_LUXR"/>
    <property type="match status" value="1"/>
</dbReference>
<dbReference type="InterPro" id="IPR036388">
    <property type="entry name" value="WH-like_DNA-bd_sf"/>
</dbReference>
<dbReference type="InterPro" id="IPR039420">
    <property type="entry name" value="WalR-like"/>
</dbReference>
<dbReference type="PROSITE" id="PS50043">
    <property type="entry name" value="HTH_LUXR_2"/>
    <property type="match status" value="1"/>
</dbReference>
<keyword evidence="3 8" id="KW-0238">DNA-binding</keyword>
<dbReference type="Gene3D" id="3.40.50.2300">
    <property type="match status" value="1"/>
</dbReference>
<feature type="modified residue" description="4-aspartylphosphate" evidence="5">
    <location>
        <position position="51"/>
    </location>
</feature>
<dbReference type="GO" id="GO:0006355">
    <property type="term" value="P:regulation of DNA-templated transcription"/>
    <property type="evidence" value="ECO:0007669"/>
    <property type="project" value="InterPro"/>
</dbReference>
<dbReference type="InterPro" id="IPR058245">
    <property type="entry name" value="NreC/VraR/RcsB-like_REC"/>
</dbReference>
<evidence type="ECO:0000259" key="6">
    <source>
        <dbReference type="PROSITE" id="PS50043"/>
    </source>
</evidence>
<evidence type="ECO:0000259" key="7">
    <source>
        <dbReference type="PROSITE" id="PS50110"/>
    </source>
</evidence>
<dbReference type="OrthoDB" id="3208680at2"/>
<dbReference type="RefSeq" id="WP_078979385.1">
    <property type="nucleotide sequence ID" value="NZ_MWQN01000001.1"/>
</dbReference>
<gene>
    <name evidence="8" type="ORF">B4N89_15695</name>
</gene>
<keyword evidence="4" id="KW-0804">Transcription</keyword>
<feature type="domain" description="Response regulatory" evidence="7">
    <location>
        <begin position="2"/>
        <end position="122"/>
    </location>
</feature>
<comment type="caution">
    <text evidence="8">The sequence shown here is derived from an EMBL/GenBank/DDBJ whole genome shotgun (WGS) entry which is preliminary data.</text>
</comment>
<accession>A0A1T3P7Q2</accession>
<dbReference type="PRINTS" id="PR00038">
    <property type="entry name" value="HTHLUXR"/>
</dbReference>
<dbReference type="PROSITE" id="PS50110">
    <property type="entry name" value="RESPONSE_REGULATORY"/>
    <property type="match status" value="1"/>
</dbReference>
<evidence type="ECO:0000256" key="5">
    <source>
        <dbReference type="PROSITE-ProRule" id="PRU00169"/>
    </source>
</evidence>
<evidence type="ECO:0000256" key="1">
    <source>
        <dbReference type="ARBA" id="ARBA00022553"/>
    </source>
</evidence>
<protein>
    <submittedName>
        <fullName evidence="8">DNA-binding response regulator</fullName>
    </submittedName>
</protein>
<feature type="domain" description="HTH luxR-type" evidence="6">
    <location>
        <begin position="142"/>
        <end position="212"/>
    </location>
</feature>
<proteinExistence type="predicted"/>
<evidence type="ECO:0000313" key="8">
    <source>
        <dbReference type="EMBL" id="OPC85063.1"/>
    </source>
</evidence>
<reference evidence="8 9" key="1">
    <citation type="submission" date="2017-03" db="EMBL/GenBank/DDBJ databases">
        <title>Draft genome sequence of Streptomyces scabrisporus NF3, endophyte isolated from Amphipterygium adstringens.</title>
        <authorList>
            <person name="Vazquez M."/>
            <person name="Ceapa C.D."/>
            <person name="Rodriguez Luna D."/>
            <person name="Sanchez Esquivel S."/>
        </authorList>
    </citation>
    <scope>NUCLEOTIDE SEQUENCE [LARGE SCALE GENOMIC DNA]</scope>
    <source>
        <strain evidence="8 9">NF3</strain>
    </source>
</reference>
<evidence type="ECO:0000256" key="2">
    <source>
        <dbReference type="ARBA" id="ARBA00023015"/>
    </source>
</evidence>
<dbReference type="PANTHER" id="PTHR43214:SF24">
    <property type="entry name" value="TRANSCRIPTIONAL REGULATORY PROTEIN NARL-RELATED"/>
    <property type="match status" value="1"/>
</dbReference>
<keyword evidence="2" id="KW-0805">Transcription regulation</keyword>
<sequence length="231" mass="24465">MRLILAEDTVLLRASLTGLLERLGFEVTAVPDGAALTAAVHERVPDLVLTDVRMPPAFSDEGLRAALALRSTFPALPIVVLSQYIEPDGAAELLAGGGGRAIGYLLKDRIVDVEDFAATLRRVAAGGTAVDPQVVTRLLRRRAEPVAALSPRERQVLALIAEGLSNAAITRALDISEPAVGKHVRNILTKLDLPPDDNTNRRVLAVLTYLGASETPSVQGRFGFNGPSVPG</sequence>
<evidence type="ECO:0000256" key="4">
    <source>
        <dbReference type="ARBA" id="ARBA00023163"/>
    </source>
</evidence>
<dbReference type="Proteomes" id="UP000190037">
    <property type="component" value="Unassembled WGS sequence"/>
</dbReference>
<dbReference type="Pfam" id="PF00072">
    <property type="entry name" value="Response_reg"/>
    <property type="match status" value="1"/>
</dbReference>
<dbReference type="CDD" id="cd06170">
    <property type="entry name" value="LuxR_C_like"/>
    <property type="match status" value="1"/>
</dbReference>
<dbReference type="Pfam" id="PF00196">
    <property type="entry name" value="GerE"/>
    <property type="match status" value="1"/>
</dbReference>
<evidence type="ECO:0000313" key="9">
    <source>
        <dbReference type="Proteomes" id="UP000190037"/>
    </source>
</evidence>
<dbReference type="SUPFAM" id="SSF52172">
    <property type="entry name" value="CheY-like"/>
    <property type="match status" value="1"/>
</dbReference>
<dbReference type="EMBL" id="MWQN01000001">
    <property type="protein sequence ID" value="OPC85063.1"/>
    <property type="molecule type" value="Genomic_DNA"/>
</dbReference>
<name>A0A1T3P7Q2_9ACTN</name>